<dbReference type="AlphaFoldDB" id="A0A9Q0SA20"/>
<keyword evidence="7" id="KW-1185">Reference proteome</keyword>
<dbReference type="FunFam" id="3.40.50.2000:FF:000050">
    <property type="entry name" value="UDP-glucuronosyltransferase"/>
    <property type="match status" value="1"/>
</dbReference>
<dbReference type="EMBL" id="WJQU01000001">
    <property type="protein sequence ID" value="KAJ6649190.1"/>
    <property type="molecule type" value="Genomic_DNA"/>
</dbReference>
<evidence type="ECO:0000256" key="2">
    <source>
        <dbReference type="ARBA" id="ARBA00022676"/>
    </source>
</evidence>
<feature type="transmembrane region" description="Helical" evidence="4">
    <location>
        <begin position="915"/>
        <end position="934"/>
    </location>
</feature>
<dbReference type="GO" id="GO:0008194">
    <property type="term" value="F:UDP-glycosyltransferase activity"/>
    <property type="evidence" value="ECO:0007669"/>
    <property type="project" value="InterPro"/>
</dbReference>
<dbReference type="Proteomes" id="UP001151699">
    <property type="component" value="Chromosome A"/>
</dbReference>
<feature type="transmembrane region" description="Helical" evidence="4">
    <location>
        <begin position="524"/>
        <end position="543"/>
    </location>
</feature>
<comment type="similarity">
    <text evidence="1">Belongs to the UDP-glycosyltransferase family.</text>
</comment>
<keyword evidence="4" id="KW-0812">Transmembrane</keyword>
<name>A0A9Q0SA20_9DIPT</name>
<dbReference type="PROSITE" id="PS00375">
    <property type="entry name" value="UDPGT"/>
    <property type="match status" value="2"/>
</dbReference>
<evidence type="ECO:0000256" key="5">
    <source>
        <dbReference type="SAM" id="SignalP"/>
    </source>
</evidence>
<dbReference type="InterPro" id="IPR002213">
    <property type="entry name" value="UDP_glucos_trans"/>
</dbReference>
<sequence>MRVRIAEIFLVLLVGHYQCESANILVLEELLSPSHFLWLKKVTAGLVAAGHNVTVVTPGTDVSSENLHYIYMEKVYDMVYKPLDESGTDFFDFGLMNPFLQFLFLSDWVTNSCKGFVASDGWQVLKNYPDDFKFDLVIHDFPAGICMLSFLQKFNYPPLVFMTAYAEYNFIAYVTKTVLTPAYSPYATLAELKPTFLARLENFLLHTVDYFYYKFIIFPEMDRIVSSSFENLPPLMELAERTIITMFNYDAAIDGVRQLPPNVIGVGGLQIEKPKELTGELKDIADRATKGLVLFSLGTNVKSKDLGDRRAAEILKAFSNFPDYTFLWKFEGDFLMELPKNVYVRNWIPQNDILAHKNTKLFMTHSGLLSTQEAVWYGVPMLTLPVFLDQFGNSHKCVEKGFAEEIFAKDLSASILTEKLKLILSDKKYKNNVVAASKAFRDQKDAPLERALWWIEWAMRNPEPVHFKNTSRNLGFLVIHSIDVIAFLTLTLAFLTYGILLFVRKMWRKIFTRSKKLMKNLEVNGLNGLHKTSAALMVTMLLYHGRAVCNETLTNPNVKSLFDRKYDLVIVEIFATDSLIGLGQIFDAPVIGFSTFSTTRWTNDLIGNVSPLSYIPHSMLVFPDKMNFFDRMYNVVLYMYESIILEFIHHPFQRSVYNHVFPNATLSYDEARKNVALIFVNTHFSLARPLPYVRNIIEVGGMHLNREKSPLPKDIKDFIESATDGVIYFSFGSIVKSEKLPIEKRDAFINTFSKLKQKIIWKFENSTVKMPANVLTRNWWPQADILGHPNVKAFISHGGLLGSTEAVYHGVPIIAIPFFGDQRINMKRASQSGWAVMLDYDNITDISVEWAINEILQDKYLDNARLVSKRYRDQPMTPTETMVYWSEYVIRHKGAPHLRSSALDLNFIQYQNIDVFATLICLFIVFVRVFVWTIKKICCGSSKPKRKVERNERKKKR</sequence>
<keyword evidence="2" id="KW-0328">Glycosyltransferase</keyword>
<dbReference type="Pfam" id="PF00201">
    <property type="entry name" value="UDPGT"/>
    <property type="match status" value="2"/>
</dbReference>
<gene>
    <name evidence="6" type="primary">UGT5_11</name>
    <name evidence="6" type="ORF">Bhyg_04424</name>
</gene>
<reference evidence="6" key="1">
    <citation type="submission" date="2022-07" db="EMBL/GenBank/DDBJ databases">
        <authorList>
            <person name="Trinca V."/>
            <person name="Uliana J.V.C."/>
            <person name="Torres T.T."/>
            <person name="Ward R.J."/>
            <person name="Monesi N."/>
        </authorList>
    </citation>
    <scope>NUCLEOTIDE SEQUENCE</scope>
    <source>
        <strain evidence="6">HSMRA1968</strain>
        <tissue evidence="6">Whole embryos</tissue>
    </source>
</reference>
<protein>
    <submittedName>
        <fullName evidence="6">UDP-glycosyltransferase UGT5</fullName>
    </submittedName>
</protein>
<dbReference type="PANTHER" id="PTHR48043">
    <property type="entry name" value="EG:EG0003.4 PROTEIN-RELATED"/>
    <property type="match status" value="1"/>
</dbReference>
<dbReference type="InterPro" id="IPR050271">
    <property type="entry name" value="UDP-glycosyltransferase"/>
</dbReference>
<evidence type="ECO:0000313" key="7">
    <source>
        <dbReference type="Proteomes" id="UP001151699"/>
    </source>
</evidence>
<comment type="caution">
    <text evidence="6">The sequence shown here is derived from an EMBL/GenBank/DDBJ whole genome shotgun (WGS) entry which is preliminary data.</text>
</comment>
<keyword evidence="3" id="KW-0808">Transferase</keyword>
<keyword evidence="4" id="KW-1133">Transmembrane helix</keyword>
<feature type="chain" id="PRO_5040344762" evidence="5">
    <location>
        <begin position="22"/>
        <end position="957"/>
    </location>
</feature>
<dbReference type="Gene3D" id="3.40.50.2000">
    <property type="entry name" value="Glycogen Phosphorylase B"/>
    <property type="match status" value="2"/>
</dbReference>
<accession>A0A9Q0SA20</accession>
<evidence type="ECO:0000256" key="4">
    <source>
        <dbReference type="SAM" id="Phobius"/>
    </source>
</evidence>
<dbReference type="OrthoDB" id="5835829at2759"/>
<keyword evidence="4" id="KW-0472">Membrane</keyword>
<organism evidence="6 7">
    <name type="scientific">Pseudolycoriella hygida</name>
    <dbReference type="NCBI Taxonomy" id="35572"/>
    <lineage>
        <taxon>Eukaryota</taxon>
        <taxon>Metazoa</taxon>
        <taxon>Ecdysozoa</taxon>
        <taxon>Arthropoda</taxon>
        <taxon>Hexapoda</taxon>
        <taxon>Insecta</taxon>
        <taxon>Pterygota</taxon>
        <taxon>Neoptera</taxon>
        <taxon>Endopterygota</taxon>
        <taxon>Diptera</taxon>
        <taxon>Nematocera</taxon>
        <taxon>Sciaroidea</taxon>
        <taxon>Sciaridae</taxon>
        <taxon>Pseudolycoriella</taxon>
    </lineage>
</organism>
<evidence type="ECO:0000256" key="1">
    <source>
        <dbReference type="ARBA" id="ARBA00009995"/>
    </source>
</evidence>
<feature type="transmembrane region" description="Helical" evidence="4">
    <location>
        <begin position="474"/>
        <end position="503"/>
    </location>
</feature>
<evidence type="ECO:0000313" key="6">
    <source>
        <dbReference type="EMBL" id="KAJ6649190.1"/>
    </source>
</evidence>
<dbReference type="InterPro" id="IPR035595">
    <property type="entry name" value="UDP_glycos_trans_CS"/>
</dbReference>
<dbReference type="SUPFAM" id="SSF53756">
    <property type="entry name" value="UDP-Glycosyltransferase/glycogen phosphorylase"/>
    <property type="match status" value="2"/>
</dbReference>
<evidence type="ECO:0000256" key="3">
    <source>
        <dbReference type="ARBA" id="ARBA00022679"/>
    </source>
</evidence>
<proteinExistence type="inferred from homology"/>
<dbReference type="PANTHER" id="PTHR48043:SF159">
    <property type="entry name" value="EG:EG0003.4 PROTEIN-RELATED"/>
    <property type="match status" value="1"/>
</dbReference>
<dbReference type="FunFam" id="3.40.50.2000:FF:000021">
    <property type="entry name" value="UDP-glucuronosyltransferase"/>
    <property type="match status" value="1"/>
</dbReference>
<dbReference type="CDD" id="cd03784">
    <property type="entry name" value="GT1_Gtf-like"/>
    <property type="match status" value="2"/>
</dbReference>
<feature type="signal peptide" evidence="5">
    <location>
        <begin position="1"/>
        <end position="21"/>
    </location>
</feature>
<keyword evidence="5" id="KW-0732">Signal</keyword>